<protein>
    <recommendedName>
        <fullName evidence="4">Ammonium transporter AmtB-like domain-containing protein</fullName>
    </recommendedName>
</protein>
<name>A0ABV8GPI4_9ACTN</name>
<keyword evidence="1" id="KW-1133">Transmembrane helix</keyword>
<keyword evidence="1" id="KW-0472">Membrane</keyword>
<dbReference type="EMBL" id="JBHSBI010000038">
    <property type="protein sequence ID" value="MFC4014830.1"/>
    <property type="molecule type" value="Genomic_DNA"/>
</dbReference>
<comment type="caution">
    <text evidence="2">The sequence shown here is derived from an EMBL/GenBank/DDBJ whole genome shotgun (WGS) entry which is preliminary data.</text>
</comment>
<proteinExistence type="predicted"/>
<sequence>MAGTGTHTAAWIAAWIGGGCTLVAALIGAYATLAAQGFLRLVSTKGAGNVGMQIDAVIWEH</sequence>
<evidence type="ECO:0000313" key="2">
    <source>
        <dbReference type="EMBL" id="MFC4014830.1"/>
    </source>
</evidence>
<keyword evidence="1" id="KW-0812">Transmembrane</keyword>
<dbReference type="RefSeq" id="WP_379534659.1">
    <property type="nucleotide sequence ID" value="NZ_JBHSBI010000038.1"/>
</dbReference>
<feature type="transmembrane region" description="Helical" evidence="1">
    <location>
        <begin position="12"/>
        <end position="35"/>
    </location>
</feature>
<accession>A0ABV8GPI4</accession>
<evidence type="ECO:0000313" key="3">
    <source>
        <dbReference type="Proteomes" id="UP001595851"/>
    </source>
</evidence>
<gene>
    <name evidence="2" type="ORF">ACFOY2_46950</name>
</gene>
<keyword evidence="3" id="KW-1185">Reference proteome</keyword>
<organism evidence="2 3">
    <name type="scientific">Nonomuraea purpurea</name>
    <dbReference type="NCBI Taxonomy" id="1849276"/>
    <lineage>
        <taxon>Bacteria</taxon>
        <taxon>Bacillati</taxon>
        <taxon>Actinomycetota</taxon>
        <taxon>Actinomycetes</taxon>
        <taxon>Streptosporangiales</taxon>
        <taxon>Streptosporangiaceae</taxon>
        <taxon>Nonomuraea</taxon>
    </lineage>
</organism>
<evidence type="ECO:0008006" key="4">
    <source>
        <dbReference type="Google" id="ProtNLM"/>
    </source>
</evidence>
<reference evidence="3" key="1">
    <citation type="journal article" date="2019" name="Int. J. Syst. Evol. Microbiol.">
        <title>The Global Catalogue of Microorganisms (GCM) 10K type strain sequencing project: providing services to taxonomists for standard genome sequencing and annotation.</title>
        <authorList>
            <consortium name="The Broad Institute Genomics Platform"/>
            <consortium name="The Broad Institute Genome Sequencing Center for Infectious Disease"/>
            <person name="Wu L."/>
            <person name="Ma J."/>
        </authorList>
    </citation>
    <scope>NUCLEOTIDE SEQUENCE [LARGE SCALE GENOMIC DNA]</scope>
    <source>
        <strain evidence="3">TBRC 1276</strain>
    </source>
</reference>
<dbReference type="Proteomes" id="UP001595851">
    <property type="component" value="Unassembled WGS sequence"/>
</dbReference>
<evidence type="ECO:0000256" key="1">
    <source>
        <dbReference type="SAM" id="Phobius"/>
    </source>
</evidence>